<dbReference type="KEGG" id="hazt:108677015"/>
<dbReference type="Pfam" id="PF13383">
    <property type="entry name" value="Methyltransf_22"/>
    <property type="match status" value="1"/>
</dbReference>
<evidence type="ECO:0000313" key="2">
    <source>
        <dbReference type="Proteomes" id="UP000694843"/>
    </source>
</evidence>
<dbReference type="SUPFAM" id="SSF53335">
    <property type="entry name" value="S-adenosyl-L-methionine-dependent methyltransferases"/>
    <property type="match status" value="1"/>
</dbReference>
<dbReference type="GeneID" id="108677015"/>
<dbReference type="InterPro" id="IPR026913">
    <property type="entry name" value="METTL24"/>
</dbReference>
<sequence>CVRNITVLSSKSLQPIPGDGGKYTVDYENVQPSWSDFYAYIKETVDACRNLKQFGGLVNDFWLGNDGNYKVCLDEGVAPTPGSCTVLSFGINNEWSFDDAMEAYGCDVYSFDPTMSDPEHIRGKRVHFYPLGLGSVTQEVTIGFSKCKVLTYRDILAKIGKTNSVIDYLKVDIEGHEIDFLENVLYDDPELLFRVKQIGIELHPHPLMFITKMSETKQKYWRLAHKLRSLGFTPIFSEPTPLWFCLFTYDGKTESCCYEIVWINNRFVKK</sequence>
<dbReference type="PANTHER" id="PTHR32026">
    <property type="entry name" value="METHYLTRANSFERASE-LIKE PROTEIN 24"/>
    <property type="match status" value="1"/>
</dbReference>
<name>A0A8B7P3T2_HYAAZ</name>
<proteinExistence type="predicted"/>
<dbReference type="InterPro" id="IPR029063">
    <property type="entry name" value="SAM-dependent_MTases_sf"/>
</dbReference>
<accession>A0A8B7P3T2</accession>
<dbReference type="PANTHER" id="PTHR32026:SF10">
    <property type="entry name" value="METHYLTRANSFERASE-LIKE PROTEIN 24-RELATED"/>
    <property type="match status" value="1"/>
</dbReference>
<reference evidence="3" key="1">
    <citation type="submission" date="2025-08" db="UniProtKB">
        <authorList>
            <consortium name="RefSeq"/>
        </authorList>
    </citation>
    <scope>IDENTIFICATION</scope>
    <source>
        <tissue evidence="3">Whole organism</tissue>
    </source>
</reference>
<organism evidence="2 3">
    <name type="scientific">Hyalella azteca</name>
    <name type="common">Amphipod</name>
    <dbReference type="NCBI Taxonomy" id="294128"/>
    <lineage>
        <taxon>Eukaryota</taxon>
        <taxon>Metazoa</taxon>
        <taxon>Ecdysozoa</taxon>
        <taxon>Arthropoda</taxon>
        <taxon>Crustacea</taxon>
        <taxon>Multicrustacea</taxon>
        <taxon>Malacostraca</taxon>
        <taxon>Eumalacostraca</taxon>
        <taxon>Peracarida</taxon>
        <taxon>Amphipoda</taxon>
        <taxon>Senticaudata</taxon>
        <taxon>Talitrida</taxon>
        <taxon>Talitroidea</taxon>
        <taxon>Hyalellidae</taxon>
        <taxon>Hyalella</taxon>
    </lineage>
</organism>
<dbReference type="InterPro" id="IPR025714">
    <property type="entry name" value="Methyltranfer_dom"/>
</dbReference>
<dbReference type="RefSeq" id="XP_018020652.2">
    <property type="nucleotide sequence ID" value="XM_018165163.2"/>
</dbReference>
<evidence type="ECO:0000259" key="1">
    <source>
        <dbReference type="Pfam" id="PF13383"/>
    </source>
</evidence>
<dbReference type="OMA" id="MFITKMS"/>
<dbReference type="Proteomes" id="UP000694843">
    <property type="component" value="Unplaced"/>
</dbReference>
<gene>
    <name evidence="3" type="primary">LOC108677015</name>
</gene>
<evidence type="ECO:0000313" key="3">
    <source>
        <dbReference type="RefSeq" id="XP_018020652.2"/>
    </source>
</evidence>
<keyword evidence="2" id="KW-1185">Reference proteome</keyword>
<protein>
    <submittedName>
        <fullName evidence="3">Probable methyltransferase-like protein 24</fullName>
    </submittedName>
</protein>
<dbReference type="OrthoDB" id="10006218at2759"/>
<dbReference type="AlphaFoldDB" id="A0A8B7P3T2"/>
<feature type="non-terminal residue" evidence="3">
    <location>
        <position position="1"/>
    </location>
</feature>
<feature type="domain" description="Methyltransferase" evidence="1">
    <location>
        <begin position="48"/>
        <end position="207"/>
    </location>
</feature>